<dbReference type="KEGG" id="bsed:DN745_04250"/>
<evidence type="ECO:0000313" key="2">
    <source>
        <dbReference type="EMBL" id="AWV88590.1"/>
    </source>
</evidence>
<dbReference type="AlphaFoldDB" id="A0A2Z4FI66"/>
<reference evidence="2 3" key="1">
    <citation type="submission" date="2018-06" db="EMBL/GenBank/DDBJ databases">
        <title>Lujinxingia sediminis gen. nov. sp. nov., a new facultative anaerobic member of the class Deltaproteobacteria, and proposal of Lujinxingaceae fam. nov.</title>
        <authorList>
            <person name="Guo L.-Y."/>
            <person name="Li C.-M."/>
            <person name="Wang S."/>
            <person name="Du Z.-J."/>
        </authorList>
    </citation>
    <scope>NUCLEOTIDE SEQUENCE [LARGE SCALE GENOMIC DNA]</scope>
    <source>
        <strain evidence="2 3">FA350</strain>
    </source>
</reference>
<dbReference type="Proteomes" id="UP000249799">
    <property type="component" value="Chromosome"/>
</dbReference>
<protein>
    <recommendedName>
        <fullName evidence="1">DUF3943 domain-containing protein</fullName>
    </recommendedName>
</protein>
<accession>A0A2Z4FI66</accession>
<sequence>MTDLSTDHARHRELARGVFPTSARRLRQALVLLLMLAFAAPSTLLAQESVKPIEAVEPAEQAPLTLKDPLEFEDPEGWDYIKPVGWILFTNGMFWGVARVFLDKPYSYIGPSSIARNFRQGWEWDADAFPTNQFGHPYQGGLYHAGARATGFNFWESIPYTILGSLQWEMFMETELPSVNDLITTSVGGVIVGEALFRLAALLIDESSEDSERVIREAGTLAISPIFGFNRLLTGDATRSGLPPVRRPAALRLSLGFDRFRPVDAKEGVRNIGSSLRVVYGEFEDDGRPFRPFDWFMLGGAMHYRHPKLEAASLEVIGLLARTGFGCGEGNDCVVGPSMRFDYERTPVFMVGTSTVGGTAIGRFDLGFWSLQLYAQLDLQVIALGGFDSPYAEVVERDYNLGAGGFSRGTVMLTKPDLFQLRLFANRYYVRTIHGAKGNEFAGLFRTELEFPIYSGFGLAVGNVIYDRIGMPQDYPKVQTSHISQQLQIFWRSGFGALL</sequence>
<proteinExistence type="predicted"/>
<feature type="domain" description="DUF3943" evidence="1">
    <location>
        <begin position="121"/>
        <end position="226"/>
    </location>
</feature>
<keyword evidence="3" id="KW-1185">Reference proteome</keyword>
<dbReference type="RefSeq" id="WP_111332471.1">
    <property type="nucleotide sequence ID" value="NZ_CP030032.1"/>
</dbReference>
<gene>
    <name evidence="2" type="ORF">DN745_04250</name>
</gene>
<name>A0A2Z4FI66_9DELT</name>
<organism evidence="2 3">
    <name type="scientific">Bradymonas sediminis</name>
    <dbReference type="NCBI Taxonomy" id="1548548"/>
    <lineage>
        <taxon>Bacteria</taxon>
        <taxon>Deltaproteobacteria</taxon>
        <taxon>Bradymonadales</taxon>
        <taxon>Bradymonadaceae</taxon>
        <taxon>Bradymonas</taxon>
    </lineage>
</organism>
<dbReference type="OrthoDB" id="9808630at2"/>
<evidence type="ECO:0000259" key="1">
    <source>
        <dbReference type="Pfam" id="PF13084"/>
    </source>
</evidence>
<evidence type="ECO:0000313" key="3">
    <source>
        <dbReference type="Proteomes" id="UP000249799"/>
    </source>
</evidence>
<dbReference type="InterPro" id="IPR025079">
    <property type="entry name" value="DUF3943"/>
</dbReference>
<dbReference type="Pfam" id="PF13084">
    <property type="entry name" value="DUF3943"/>
    <property type="match status" value="1"/>
</dbReference>
<dbReference type="EMBL" id="CP030032">
    <property type="protein sequence ID" value="AWV88590.1"/>
    <property type="molecule type" value="Genomic_DNA"/>
</dbReference>